<proteinExistence type="predicted"/>
<dbReference type="Gene3D" id="3.40.50.720">
    <property type="entry name" value="NAD(P)-binding Rossmann-like Domain"/>
    <property type="match status" value="1"/>
</dbReference>
<dbReference type="CDD" id="cd08241">
    <property type="entry name" value="QOR1"/>
    <property type="match status" value="1"/>
</dbReference>
<protein>
    <submittedName>
        <fullName evidence="2">Quinone oxidoreductase</fullName>
    </submittedName>
</protein>
<dbReference type="InterPro" id="IPR013154">
    <property type="entry name" value="ADH-like_N"/>
</dbReference>
<dbReference type="GO" id="GO:0016491">
    <property type="term" value="F:oxidoreductase activity"/>
    <property type="evidence" value="ECO:0007669"/>
    <property type="project" value="InterPro"/>
</dbReference>
<gene>
    <name evidence="2" type="ORF">SAHL_11215</name>
</gene>
<dbReference type="SUPFAM" id="SSF50129">
    <property type="entry name" value="GroES-like"/>
    <property type="match status" value="1"/>
</dbReference>
<dbReference type="OrthoDB" id="9785812at2"/>
<evidence type="ECO:0000313" key="2">
    <source>
        <dbReference type="EMBL" id="ROO27525.1"/>
    </source>
</evidence>
<feature type="domain" description="Enoyl reductase (ER)" evidence="1">
    <location>
        <begin position="10"/>
        <end position="330"/>
    </location>
</feature>
<evidence type="ECO:0000259" key="1">
    <source>
        <dbReference type="SMART" id="SM00829"/>
    </source>
</evidence>
<dbReference type="InterPro" id="IPR013149">
    <property type="entry name" value="ADH-like_C"/>
</dbReference>
<dbReference type="AlphaFoldDB" id="A0A423PPJ5"/>
<dbReference type="Gene3D" id="3.90.180.10">
    <property type="entry name" value="Medium-chain alcohol dehydrogenases, catalytic domain"/>
    <property type="match status" value="1"/>
</dbReference>
<dbReference type="InterPro" id="IPR011032">
    <property type="entry name" value="GroES-like_sf"/>
</dbReference>
<dbReference type="InterPro" id="IPR051397">
    <property type="entry name" value="Zn-ADH-like_protein"/>
</dbReference>
<dbReference type="PANTHER" id="PTHR43677">
    <property type="entry name" value="SHORT-CHAIN DEHYDROGENASE/REDUCTASE"/>
    <property type="match status" value="1"/>
</dbReference>
<evidence type="ECO:0000313" key="3">
    <source>
        <dbReference type="Proteomes" id="UP000285123"/>
    </source>
</evidence>
<dbReference type="Proteomes" id="UP000285123">
    <property type="component" value="Unassembled WGS sequence"/>
</dbReference>
<dbReference type="Pfam" id="PF08240">
    <property type="entry name" value="ADH_N"/>
    <property type="match status" value="1"/>
</dbReference>
<dbReference type="PANTHER" id="PTHR43677:SF4">
    <property type="entry name" value="QUINONE OXIDOREDUCTASE-LIKE PROTEIN 2"/>
    <property type="match status" value="1"/>
</dbReference>
<accession>A0A423PPJ5</accession>
<name>A0A423PPJ5_9GAMM</name>
<dbReference type="RefSeq" id="WP_123591497.1">
    <property type="nucleotide sequence ID" value="NZ_AYKF01000091.1"/>
</dbReference>
<sequence length="338" mass="34826">MQAIVCEQLGSYRDLAVAECDVPSPGPGQVRLRAAYASVSFAITLVIAGRYQRRSEPPFVPGSEVSGVVDAIGEGVDAFAVGDRVVAIVREGGYAEHVVAEATTVYPVPDGLGLDRAVNVPISYGTAYAGLIWRAGLAAEETLLVHGAAGAVGLAAVQIGAMTGARVIATASSDAKCEAAQAAGAAHTINYARSGFRDAVKELTDGAGADVVFDPVGGDVLGESLRATAVEGRVVTAGFASGSIPQVPANILLVKNISLLGLNFSEYFGWGVRDRSVEFAPRLKASMATLLEAAASGRIAPVIGHRRPLEEVVAALDHLVERRAIGKVVLVIDAEVDA</sequence>
<organism evidence="2 3">
    <name type="scientific">Salinisphaera orenii YIM 95161</name>
    <dbReference type="NCBI Taxonomy" id="1051139"/>
    <lineage>
        <taxon>Bacteria</taxon>
        <taxon>Pseudomonadati</taxon>
        <taxon>Pseudomonadota</taxon>
        <taxon>Gammaproteobacteria</taxon>
        <taxon>Salinisphaerales</taxon>
        <taxon>Salinisphaeraceae</taxon>
        <taxon>Salinisphaera</taxon>
    </lineage>
</organism>
<dbReference type="Pfam" id="PF00107">
    <property type="entry name" value="ADH_zinc_N"/>
    <property type="match status" value="1"/>
</dbReference>
<reference evidence="2 3" key="1">
    <citation type="submission" date="2013-10" db="EMBL/GenBank/DDBJ databases">
        <title>Salinisphaera halophila YIM 95161 Genome Sequencing.</title>
        <authorList>
            <person name="Lai Q."/>
            <person name="Li C."/>
            <person name="Shao Z."/>
        </authorList>
    </citation>
    <scope>NUCLEOTIDE SEQUENCE [LARGE SCALE GENOMIC DNA]</scope>
    <source>
        <strain evidence="2 3">YIM 95161</strain>
    </source>
</reference>
<comment type="caution">
    <text evidence="2">The sequence shown here is derived from an EMBL/GenBank/DDBJ whole genome shotgun (WGS) entry which is preliminary data.</text>
</comment>
<dbReference type="SMART" id="SM00829">
    <property type="entry name" value="PKS_ER"/>
    <property type="match status" value="1"/>
</dbReference>
<dbReference type="EMBL" id="AYKF01000091">
    <property type="protein sequence ID" value="ROO27525.1"/>
    <property type="molecule type" value="Genomic_DNA"/>
</dbReference>
<dbReference type="InterPro" id="IPR020843">
    <property type="entry name" value="ER"/>
</dbReference>
<dbReference type="InterPro" id="IPR036291">
    <property type="entry name" value="NAD(P)-bd_dom_sf"/>
</dbReference>
<dbReference type="SUPFAM" id="SSF51735">
    <property type="entry name" value="NAD(P)-binding Rossmann-fold domains"/>
    <property type="match status" value="1"/>
</dbReference>